<dbReference type="SUPFAM" id="SSF52540">
    <property type="entry name" value="P-loop containing nucleoside triphosphate hydrolases"/>
    <property type="match status" value="1"/>
</dbReference>
<proteinExistence type="predicted"/>
<dbReference type="SMART" id="SM00382">
    <property type="entry name" value="AAA"/>
    <property type="match status" value="1"/>
</dbReference>
<dbReference type="InterPro" id="IPR008868">
    <property type="entry name" value="TniB"/>
</dbReference>
<dbReference type="Proteomes" id="UP000076088">
    <property type="component" value="Plasmid unnamed2"/>
</dbReference>
<evidence type="ECO:0000313" key="3">
    <source>
        <dbReference type="Proteomes" id="UP000076088"/>
    </source>
</evidence>
<dbReference type="EMBL" id="CP013346">
    <property type="protein sequence ID" value="AMU92920.1"/>
    <property type="molecule type" value="Genomic_DNA"/>
</dbReference>
<evidence type="ECO:0000259" key="1">
    <source>
        <dbReference type="SMART" id="SM00382"/>
    </source>
</evidence>
<geneLocation type="plasmid" evidence="2 3">
    <name>unnamed2</name>
</geneLocation>
<keyword evidence="3" id="KW-1185">Reference proteome</keyword>
<organism evidence="2 3">
    <name type="scientific">Sphingopyxis macrogoltabida</name>
    <name type="common">Sphingomonas macrogoltabidus</name>
    <dbReference type="NCBI Taxonomy" id="33050"/>
    <lineage>
        <taxon>Bacteria</taxon>
        <taxon>Pseudomonadati</taxon>
        <taxon>Pseudomonadota</taxon>
        <taxon>Alphaproteobacteria</taxon>
        <taxon>Sphingomonadales</taxon>
        <taxon>Sphingomonadaceae</taxon>
        <taxon>Sphingopyxis</taxon>
    </lineage>
</organism>
<feature type="domain" description="AAA+ ATPase" evidence="1">
    <location>
        <begin position="57"/>
        <end position="206"/>
    </location>
</feature>
<dbReference type="AlphaFoldDB" id="A0AAC9AZW9"/>
<accession>A0AAC9AZW9</accession>
<dbReference type="RefSeq" id="WP_021245552.1">
    <property type="nucleotide sequence ID" value="NZ_CP009431.1"/>
</dbReference>
<reference evidence="3" key="1">
    <citation type="submission" date="2015-11" db="EMBL/GenBank/DDBJ databases">
        <title>Complete genome sequence of a polyethylene-glycol degrader Sphingopyxis macrogoltabida 203N (NBRC 111659).</title>
        <authorList>
            <person name="Yoshiyuki O."/>
            <person name="Shouta N."/>
            <person name="Nagata Y."/>
            <person name="Numata M."/>
            <person name="Tsuchikane K."/>
            <person name="Hosoyama A."/>
            <person name="Yamazoe A."/>
            <person name="Tsuda M."/>
            <person name="Fujita N."/>
            <person name="Kawai F."/>
        </authorList>
    </citation>
    <scope>NUCLEOTIDE SEQUENCE [LARGE SCALE GENOMIC DNA]</scope>
    <source>
        <strain evidence="3">203N</strain>
        <plasmid evidence="3">unnamed2</plasmid>
    </source>
</reference>
<reference evidence="2 3" key="2">
    <citation type="journal article" date="2016" name="Genome Announc.">
        <title>Complete Genome Sequence of Sphingopyxis macrogoltabida Strain 203N (NBRC 111659), a Polyethylene Glycol Degrader.</title>
        <authorList>
            <person name="Ohtsubo Y."/>
            <person name="Nonoyama S."/>
            <person name="Nagata Y."/>
            <person name="Numata M."/>
            <person name="Tsuchikane K."/>
            <person name="Hosoyama A."/>
            <person name="Yamazoe A."/>
            <person name="Tsuda M."/>
            <person name="Fujita N."/>
            <person name="Kawai F."/>
        </authorList>
    </citation>
    <scope>NUCLEOTIDE SEQUENCE [LARGE SCALE GENOMIC DNA]</scope>
    <source>
        <strain evidence="2 3">203N</strain>
    </source>
</reference>
<keyword evidence="2" id="KW-0614">Plasmid</keyword>
<dbReference type="KEGG" id="smaz:LH19_28285"/>
<dbReference type="InterPro" id="IPR003593">
    <property type="entry name" value="AAA+_ATPase"/>
</dbReference>
<gene>
    <name evidence="2" type="ORF">ATM17_40285</name>
</gene>
<evidence type="ECO:0000313" key="2">
    <source>
        <dbReference type="EMBL" id="AMU92920.1"/>
    </source>
</evidence>
<dbReference type="Gene3D" id="3.40.50.300">
    <property type="entry name" value="P-loop containing nucleotide triphosphate hydrolases"/>
    <property type="match status" value="1"/>
</dbReference>
<protein>
    <recommendedName>
        <fullName evidence="1">AAA+ ATPase domain-containing protein</fullName>
    </recommendedName>
</protein>
<dbReference type="InterPro" id="IPR027417">
    <property type="entry name" value="P-loop_NTPase"/>
</dbReference>
<sequence>MMGEPDHLSPAARPIADLPSSERLAHMHGQWWIAHPHAEAALARLDDAFRFGPGRVRPPNLLIVGPTNNGKSMIAEKFRRLHPPSPSSCGQREVVPVVVMQMPTEPSVRRFYGAILTALNAPVSFNLPGERLERYALDLLRAVEVRVLIVDELHNLLAGTHRRRAEFLNMLRFLGNTLRIPIVGLGTKQAQIAVRSDDQLENRFEPIPLPAWQDDGVFARLLASFERALPLRERSALADAPEIRSMVLRRSTGLIGEVAALLTAATVHALLHGRERIDRVMLEGCDFRGPDERRALFEASFPRVR</sequence>
<name>A0AAC9AZW9_SPHMC</name>
<dbReference type="Pfam" id="PF05621">
    <property type="entry name" value="TniB"/>
    <property type="match status" value="1"/>
</dbReference>